<comment type="caution">
    <text evidence="12">The sequence shown here is derived from an EMBL/GenBank/DDBJ whole genome shotgun (WGS) entry which is preliminary data.</text>
</comment>
<keyword evidence="5" id="KW-0255">Endonuclease</keyword>
<evidence type="ECO:0000256" key="6">
    <source>
        <dbReference type="ARBA" id="ARBA00022801"/>
    </source>
</evidence>
<dbReference type="SUPFAM" id="SSF56672">
    <property type="entry name" value="DNA/RNA polymerases"/>
    <property type="match status" value="1"/>
</dbReference>
<dbReference type="GO" id="GO:0004180">
    <property type="term" value="F:carboxypeptidase activity"/>
    <property type="evidence" value="ECO:0007669"/>
    <property type="project" value="UniProtKB-KW"/>
</dbReference>
<dbReference type="Pfam" id="PF17917">
    <property type="entry name" value="RT_RNaseH"/>
    <property type="match status" value="1"/>
</dbReference>
<keyword evidence="6" id="KW-0378">Hydrolase</keyword>
<evidence type="ECO:0000256" key="4">
    <source>
        <dbReference type="ARBA" id="ARBA00022722"/>
    </source>
</evidence>
<dbReference type="InterPro" id="IPR050951">
    <property type="entry name" value="Retrovirus_Pol_polyprotein"/>
</dbReference>
<evidence type="ECO:0000259" key="10">
    <source>
        <dbReference type="PROSITE" id="PS50158"/>
    </source>
</evidence>
<evidence type="ECO:0000313" key="13">
    <source>
        <dbReference type="Proteomes" id="UP000478052"/>
    </source>
</evidence>
<keyword evidence="4" id="KW-0540">Nuclease</keyword>
<dbReference type="SMART" id="SM00343">
    <property type="entry name" value="ZnF_C2HC"/>
    <property type="match status" value="2"/>
</dbReference>
<dbReference type="Gene3D" id="3.30.420.10">
    <property type="entry name" value="Ribonuclease H-like superfamily/Ribonuclease H"/>
    <property type="match status" value="1"/>
</dbReference>
<dbReference type="SUPFAM" id="SSF57756">
    <property type="entry name" value="Retrovirus zinc finger-like domains"/>
    <property type="match status" value="1"/>
</dbReference>
<dbReference type="Pfam" id="PF00078">
    <property type="entry name" value="RVT_1"/>
    <property type="match status" value="1"/>
</dbReference>
<dbReference type="EMBL" id="VUJU01005925">
    <property type="protein sequence ID" value="KAF0749914.1"/>
    <property type="molecule type" value="Genomic_DNA"/>
</dbReference>
<dbReference type="InterPro" id="IPR036875">
    <property type="entry name" value="Znf_CCHC_sf"/>
</dbReference>
<dbReference type="Gene3D" id="1.10.340.70">
    <property type="match status" value="1"/>
</dbReference>
<feature type="domain" description="CCHC-type" evidence="10">
    <location>
        <begin position="63"/>
        <end position="78"/>
    </location>
</feature>
<keyword evidence="2" id="KW-0808">Transferase</keyword>
<reference evidence="12 13" key="1">
    <citation type="submission" date="2019-08" db="EMBL/GenBank/DDBJ databases">
        <title>Whole genome of Aphis craccivora.</title>
        <authorList>
            <person name="Voronova N.V."/>
            <person name="Shulinski R.S."/>
            <person name="Bandarenka Y.V."/>
            <person name="Zhorov D.G."/>
            <person name="Warner D."/>
        </authorList>
    </citation>
    <scope>NUCLEOTIDE SEQUENCE [LARGE SCALE GENOMIC DNA]</scope>
    <source>
        <strain evidence="12">180601</strain>
        <tissue evidence="12">Whole Body</tissue>
    </source>
</reference>
<evidence type="ECO:0000313" key="12">
    <source>
        <dbReference type="EMBL" id="KAF0749914.1"/>
    </source>
</evidence>
<keyword evidence="12" id="KW-0645">Protease</keyword>
<dbReference type="InterPro" id="IPR041373">
    <property type="entry name" value="RT_RNaseH"/>
</dbReference>
<evidence type="ECO:0000256" key="2">
    <source>
        <dbReference type="ARBA" id="ARBA00022679"/>
    </source>
</evidence>
<gene>
    <name evidence="12" type="ORF">FWK35_00019950</name>
</gene>
<dbReference type="InterPro" id="IPR041588">
    <property type="entry name" value="Integrase_H2C2"/>
</dbReference>
<feature type="compositionally biased region" description="Basic and acidic residues" evidence="9">
    <location>
        <begin position="7"/>
        <end position="30"/>
    </location>
</feature>
<protein>
    <recommendedName>
        <fullName evidence="1">RNA-directed DNA polymerase</fullName>
        <ecNumber evidence="1">2.7.7.49</ecNumber>
    </recommendedName>
</protein>
<dbReference type="GO" id="GO:0003676">
    <property type="term" value="F:nucleic acid binding"/>
    <property type="evidence" value="ECO:0007669"/>
    <property type="project" value="InterPro"/>
</dbReference>
<dbReference type="CDD" id="cd09274">
    <property type="entry name" value="RNase_HI_RT_Ty3"/>
    <property type="match status" value="1"/>
</dbReference>
<feature type="region of interest" description="Disordered" evidence="9">
    <location>
        <begin position="1"/>
        <end position="30"/>
    </location>
</feature>
<dbReference type="PANTHER" id="PTHR37984">
    <property type="entry name" value="PROTEIN CBG26694"/>
    <property type="match status" value="1"/>
</dbReference>
<keyword evidence="8" id="KW-0479">Metal-binding</keyword>
<dbReference type="Pfam" id="PF00098">
    <property type="entry name" value="zf-CCHC"/>
    <property type="match status" value="1"/>
</dbReference>
<feature type="region of interest" description="Disordered" evidence="9">
    <location>
        <begin position="791"/>
        <end position="816"/>
    </location>
</feature>
<dbReference type="Proteomes" id="UP000478052">
    <property type="component" value="Unassembled WGS sequence"/>
</dbReference>
<dbReference type="AlphaFoldDB" id="A0A6G0Y603"/>
<evidence type="ECO:0000256" key="5">
    <source>
        <dbReference type="ARBA" id="ARBA00022759"/>
    </source>
</evidence>
<dbReference type="PROSITE" id="PS50158">
    <property type="entry name" value="ZF_CCHC"/>
    <property type="match status" value="2"/>
</dbReference>
<dbReference type="GO" id="GO:0008270">
    <property type="term" value="F:zinc ion binding"/>
    <property type="evidence" value="ECO:0007669"/>
    <property type="project" value="UniProtKB-KW"/>
</dbReference>
<accession>A0A6G0Y603</accession>
<dbReference type="InterPro" id="IPR043128">
    <property type="entry name" value="Rev_trsase/Diguanyl_cyclase"/>
</dbReference>
<dbReference type="Gene3D" id="4.10.60.10">
    <property type="entry name" value="Zinc finger, CCHC-type"/>
    <property type="match status" value="1"/>
</dbReference>
<dbReference type="OrthoDB" id="6818458at2759"/>
<dbReference type="InterPro" id="IPR036397">
    <property type="entry name" value="RNaseH_sf"/>
</dbReference>
<dbReference type="GO" id="GO:0003964">
    <property type="term" value="F:RNA-directed DNA polymerase activity"/>
    <property type="evidence" value="ECO:0007669"/>
    <property type="project" value="UniProtKB-KW"/>
</dbReference>
<evidence type="ECO:0000256" key="1">
    <source>
        <dbReference type="ARBA" id="ARBA00012493"/>
    </source>
</evidence>
<keyword evidence="7" id="KW-0695">RNA-directed DNA polymerase</keyword>
<dbReference type="InterPro" id="IPR001584">
    <property type="entry name" value="Integrase_cat-core"/>
</dbReference>
<sequence length="856" mass="96595">MTASARSTDDVKKDKVQWPRAQPHSDVKHEEEVLPKWEQTCWSCRKTEHLSRDCPTRWKTAVCFGCGVGGHIRPNCPERTQMSVAMMPREFKSHPYWKVALMNDRRVDILLDTGIVERPLYGLGSTTVPSTRTIGKYNAEIWVDGVCPGAHQVLIVSDAVQGLYFIVGSMWLDMLTVSYHIIGLSGAVAEFTRLMQKVLSPLQGKIVRNYLNDMIVVGKDWADMMLNLKAVLEMLEDAKLTLKPSKCFFEVEKIEFLGYVVEAGEIRPGHEKTRAIDEYPIPTDVHTIRRFLGLTGFFRPTSEAVQMMFRRDAAVTELHADKSAAGLGAILLQSVLPGDPLRVVYYASRKTSDGENRYHSIKLELSYVVWAMYKLRQFLLGLKFVVFTDCQALIYLNQYKGTNGQRTARMAHVDALSRASVEADGAVLDDILADQYSVCVSLIKMERVAMCQAADEEVKDIKRLVLQSTSPSKEDDHFFSMRRGLVVTAHDLSGHPALDRTVANIVQDFWFSGMRRYVRLHINVCFECLLTKRPRGKMPGYLHPIPIGKRLFETVHVDHVGPFITTKAGKRYILVMVDNLTKYVPLFAVKSTTADELIECMKSFVGGFGLPGRLVTDCGSCYTSGAFERFCVEQGIQLVLTSSRHPQANGQVKRTHCVVMSTLMTLNIQPNAWDESLTEVQRILNNSETKGALRELSTTVNEWLPPEDLRREVLPLMEKSNDDMQKRYDSKRHDNTNYTVGEVVVIKSTHSCTGESTKLQDRYRGPLVVHEVLPGNVYRVVELGTKKKSHFATTAHETEGETEGSNDIPTAVRSRSTRIRQKPVSPFCLKAHLLRAKRIVRKGRMITTMLAKLLSD</sequence>
<keyword evidence="3" id="KW-0548">Nucleotidyltransferase</keyword>
<name>A0A6G0Y603_APHCR</name>
<organism evidence="12 13">
    <name type="scientific">Aphis craccivora</name>
    <name type="common">Cowpea aphid</name>
    <dbReference type="NCBI Taxonomy" id="307492"/>
    <lineage>
        <taxon>Eukaryota</taxon>
        <taxon>Metazoa</taxon>
        <taxon>Ecdysozoa</taxon>
        <taxon>Arthropoda</taxon>
        <taxon>Hexapoda</taxon>
        <taxon>Insecta</taxon>
        <taxon>Pterygota</taxon>
        <taxon>Neoptera</taxon>
        <taxon>Paraneoptera</taxon>
        <taxon>Hemiptera</taxon>
        <taxon>Sternorrhyncha</taxon>
        <taxon>Aphidomorpha</taxon>
        <taxon>Aphidoidea</taxon>
        <taxon>Aphididae</taxon>
        <taxon>Aphidini</taxon>
        <taxon>Aphis</taxon>
        <taxon>Aphis</taxon>
    </lineage>
</organism>
<dbReference type="InterPro" id="IPR043502">
    <property type="entry name" value="DNA/RNA_pol_sf"/>
</dbReference>
<dbReference type="GO" id="GO:0004519">
    <property type="term" value="F:endonuclease activity"/>
    <property type="evidence" value="ECO:0007669"/>
    <property type="project" value="UniProtKB-KW"/>
</dbReference>
<dbReference type="PANTHER" id="PTHR37984:SF5">
    <property type="entry name" value="PROTEIN NYNRIN-LIKE"/>
    <property type="match status" value="1"/>
</dbReference>
<dbReference type="InterPro" id="IPR012337">
    <property type="entry name" value="RNaseH-like_sf"/>
</dbReference>
<dbReference type="Pfam" id="PF17921">
    <property type="entry name" value="Integrase_H2C2"/>
    <property type="match status" value="1"/>
</dbReference>
<dbReference type="EC" id="2.7.7.49" evidence="1"/>
<keyword evidence="8" id="KW-0863">Zinc-finger</keyword>
<proteinExistence type="predicted"/>
<dbReference type="Gene3D" id="3.30.70.270">
    <property type="match status" value="1"/>
</dbReference>
<keyword evidence="8" id="KW-0862">Zinc</keyword>
<dbReference type="InterPro" id="IPR000477">
    <property type="entry name" value="RT_dom"/>
</dbReference>
<dbReference type="Pfam" id="PF00665">
    <property type="entry name" value="rve"/>
    <property type="match status" value="1"/>
</dbReference>
<dbReference type="GO" id="GO:0015074">
    <property type="term" value="P:DNA integration"/>
    <property type="evidence" value="ECO:0007669"/>
    <property type="project" value="InterPro"/>
</dbReference>
<feature type="domain" description="CCHC-type" evidence="10">
    <location>
        <begin position="41"/>
        <end position="55"/>
    </location>
</feature>
<evidence type="ECO:0000256" key="7">
    <source>
        <dbReference type="ARBA" id="ARBA00022918"/>
    </source>
</evidence>
<keyword evidence="12" id="KW-0121">Carboxypeptidase</keyword>
<evidence type="ECO:0000256" key="8">
    <source>
        <dbReference type="PROSITE-ProRule" id="PRU00047"/>
    </source>
</evidence>
<evidence type="ECO:0000259" key="11">
    <source>
        <dbReference type="PROSITE" id="PS50994"/>
    </source>
</evidence>
<evidence type="ECO:0000256" key="3">
    <source>
        <dbReference type="ARBA" id="ARBA00022695"/>
    </source>
</evidence>
<dbReference type="PROSITE" id="PS50994">
    <property type="entry name" value="INTEGRASE"/>
    <property type="match status" value="1"/>
</dbReference>
<feature type="domain" description="Integrase catalytic" evidence="11">
    <location>
        <begin position="542"/>
        <end position="713"/>
    </location>
</feature>
<dbReference type="SUPFAM" id="SSF53098">
    <property type="entry name" value="Ribonuclease H-like"/>
    <property type="match status" value="1"/>
</dbReference>
<evidence type="ECO:0000256" key="9">
    <source>
        <dbReference type="SAM" id="MobiDB-lite"/>
    </source>
</evidence>
<dbReference type="InterPro" id="IPR001878">
    <property type="entry name" value="Znf_CCHC"/>
</dbReference>
<dbReference type="GO" id="GO:0042575">
    <property type="term" value="C:DNA polymerase complex"/>
    <property type="evidence" value="ECO:0007669"/>
    <property type="project" value="UniProtKB-ARBA"/>
</dbReference>
<dbReference type="CDD" id="cd01647">
    <property type="entry name" value="RT_LTR"/>
    <property type="match status" value="1"/>
</dbReference>
<keyword evidence="13" id="KW-1185">Reference proteome</keyword>